<evidence type="ECO:0000313" key="6">
    <source>
        <dbReference type="EMBL" id="RFT16134.1"/>
    </source>
</evidence>
<name>A0A3E2BN51_9BACT</name>
<evidence type="ECO:0000256" key="2">
    <source>
        <dbReference type="ARBA" id="ARBA00022741"/>
    </source>
</evidence>
<dbReference type="SUPFAM" id="SSF53067">
    <property type="entry name" value="Actin-like ATPase domain"/>
    <property type="match status" value="2"/>
</dbReference>
<accession>A0A3E2BN51</accession>
<organism evidence="6 7">
    <name type="scientific">Candidatus Saccharicenans subterraneus</name>
    <dbReference type="NCBI Taxonomy" id="2508984"/>
    <lineage>
        <taxon>Bacteria</taxon>
        <taxon>Candidatus Aminicenantota</taxon>
        <taxon>Candidatus Aminicenantia</taxon>
        <taxon>Candidatus Aminicenantales</taxon>
        <taxon>Candidatus Saccharicenantaceae</taxon>
        <taxon>Candidatus Saccharicenans</taxon>
    </lineage>
</organism>
<dbReference type="InterPro" id="IPR018181">
    <property type="entry name" value="Heat_shock_70_CS"/>
</dbReference>
<dbReference type="GO" id="GO:0005524">
    <property type="term" value="F:ATP binding"/>
    <property type="evidence" value="ECO:0007669"/>
    <property type="project" value="UniProtKB-KW"/>
</dbReference>
<keyword evidence="4" id="KW-0143">Chaperone</keyword>
<evidence type="ECO:0000313" key="7">
    <source>
        <dbReference type="Proteomes" id="UP000257323"/>
    </source>
</evidence>
<evidence type="ECO:0000256" key="3">
    <source>
        <dbReference type="ARBA" id="ARBA00022840"/>
    </source>
</evidence>
<dbReference type="SUPFAM" id="SSF100920">
    <property type="entry name" value="Heat shock protein 70kD (HSP70), peptide-binding domain"/>
    <property type="match status" value="1"/>
</dbReference>
<dbReference type="FunFam" id="3.30.420.40:FF:000004">
    <property type="entry name" value="Molecular chaperone DnaK"/>
    <property type="match status" value="1"/>
</dbReference>
<dbReference type="EMBL" id="QUAH01000005">
    <property type="protein sequence ID" value="RFT16134.1"/>
    <property type="molecule type" value="Genomic_DNA"/>
</dbReference>
<dbReference type="PROSITE" id="PS00329">
    <property type="entry name" value="HSP70_2"/>
    <property type="match status" value="1"/>
</dbReference>
<dbReference type="Pfam" id="PF00012">
    <property type="entry name" value="HSP70"/>
    <property type="match status" value="1"/>
</dbReference>
<dbReference type="Gene3D" id="3.90.640.10">
    <property type="entry name" value="Actin, Chain A, domain 4"/>
    <property type="match status" value="1"/>
</dbReference>
<dbReference type="Proteomes" id="UP000257323">
    <property type="component" value="Unassembled WGS sequence"/>
</dbReference>
<dbReference type="GO" id="GO:0140662">
    <property type="term" value="F:ATP-dependent protein folding chaperone"/>
    <property type="evidence" value="ECO:0007669"/>
    <property type="project" value="InterPro"/>
</dbReference>
<comment type="caution">
    <text evidence="6">The sequence shown here is derived from an EMBL/GenBank/DDBJ whole genome shotgun (WGS) entry which is preliminary data.</text>
</comment>
<dbReference type="AlphaFoldDB" id="A0A3E2BN51"/>
<dbReference type="PANTHER" id="PTHR19375">
    <property type="entry name" value="HEAT SHOCK PROTEIN 70KDA"/>
    <property type="match status" value="1"/>
</dbReference>
<evidence type="ECO:0000256" key="4">
    <source>
        <dbReference type="ARBA" id="ARBA00023186"/>
    </source>
</evidence>
<dbReference type="FunFam" id="3.90.640.10:FF:000003">
    <property type="entry name" value="Molecular chaperone DnaK"/>
    <property type="match status" value="1"/>
</dbReference>
<dbReference type="NCBIfam" id="NF001413">
    <property type="entry name" value="PRK00290.1"/>
    <property type="match status" value="1"/>
</dbReference>
<sequence length="528" mass="58134">MAEVIGIDLGTTYSCVAYLNGQQPAVIPNLEGSNTTPSVVSFTDSGQLLVGLPALRQAVTNPENTVYSVKRLIGKKYNSLEMAQLRDKFPFKMIEAPNGDILIEAGARVYTPQEISALVLSYLKQCAENYLGTEVEEAVITVPAYFNDHQRQATKDAAAICGLKVLRIINEPTAASLAYGFNTRKNGKLAVYDLGGGTFDITVLEIQEGIFHVLSTSGDTFLGGDDFDNRLIAWLVDEFRKEHGIDLSQDRFALQRIKEAAEKAKRELSFTPETEINLPFICNTDRGSLHIQKKINRSFFENLTVDLVERTLVICEQALKDAGLDISRIDEVILVGGQTRMPLVRQMVADYFKRQPAARINPDEIVALGAALQASMIKGQGRELVLLLDVTPFSLGIETENGMYQKIIERNTTIPARKTMAFTTVENNQRRVRIHVLQGESPVAADNKSLATFDLVGIDPAPAGVPQIDVTFEIDADGILRVSARDTATGREQKIEVKPAAGLLPEELQEIIERKQKEVKSGNEEGLL</sequence>
<evidence type="ECO:0000256" key="5">
    <source>
        <dbReference type="RuleBase" id="RU003322"/>
    </source>
</evidence>
<dbReference type="CDD" id="cd10234">
    <property type="entry name" value="ASKHA_NBD_HSP70_DnaK-like"/>
    <property type="match status" value="1"/>
</dbReference>
<keyword evidence="2 5" id="KW-0547">Nucleotide-binding</keyword>
<dbReference type="Gene3D" id="2.60.34.10">
    <property type="entry name" value="Substrate Binding Domain Of DNAk, Chain A, domain 1"/>
    <property type="match status" value="1"/>
</dbReference>
<dbReference type="PROSITE" id="PS01036">
    <property type="entry name" value="HSP70_3"/>
    <property type="match status" value="1"/>
</dbReference>
<dbReference type="InterPro" id="IPR013126">
    <property type="entry name" value="Hsp_70_fam"/>
</dbReference>
<comment type="similarity">
    <text evidence="1 5">Belongs to the heat shock protein 70 family.</text>
</comment>
<proteinExistence type="inferred from homology"/>
<dbReference type="PROSITE" id="PS00297">
    <property type="entry name" value="HSP70_1"/>
    <property type="match status" value="1"/>
</dbReference>
<dbReference type="Gene3D" id="3.30.420.40">
    <property type="match status" value="2"/>
</dbReference>
<dbReference type="InterPro" id="IPR043129">
    <property type="entry name" value="ATPase_NBD"/>
</dbReference>
<evidence type="ECO:0000256" key="1">
    <source>
        <dbReference type="ARBA" id="ARBA00007381"/>
    </source>
</evidence>
<keyword evidence="3 5" id="KW-0067">ATP-binding</keyword>
<reference evidence="6 7" key="1">
    <citation type="submission" date="2018-08" db="EMBL/GenBank/DDBJ databases">
        <title>Genome analysis of the thermophilic bacterium of the candidate phylum Aminicenantes from deep subsurface aquifer revealed its physiology and ecological role.</title>
        <authorList>
            <person name="Kadnikov V.V."/>
            <person name="Mardanov A.V."/>
            <person name="Beletsky A.V."/>
            <person name="Karnachuk O.V."/>
            <person name="Ravin N.V."/>
        </authorList>
    </citation>
    <scope>NUCLEOTIDE SEQUENCE [LARGE SCALE GENOMIC DNA]</scope>
    <source>
        <strain evidence="6">BY38</strain>
    </source>
</reference>
<gene>
    <name evidence="6" type="ORF">OP8BY_2140</name>
</gene>
<protein>
    <submittedName>
        <fullName evidence="6">Chaperone protein DnaK</fullName>
    </submittedName>
</protein>
<dbReference type="PRINTS" id="PR00301">
    <property type="entry name" value="HEATSHOCK70"/>
</dbReference>
<dbReference type="InterPro" id="IPR029047">
    <property type="entry name" value="HSP70_peptide-bd_sf"/>
</dbReference>